<feature type="transmembrane region" description="Helical" evidence="5">
    <location>
        <begin position="56"/>
        <end position="79"/>
    </location>
</feature>
<gene>
    <name evidence="7" type="ORF">HBA54_20590</name>
</gene>
<accession>A0A967F0V1</accession>
<dbReference type="InterPro" id="IPR006694">
    <property type="entry name" value="Fatty_acid_hydroxylase"/>
</dbReference>
<dbReference type="InterPro" id="IPR050307">
    <property type="entry name" value="Sterol_Desaturase_Related"/>
</dbReference>
<evidence type="ECO:0000256" key="1">
    <source>
        <dbReference type="ARBA" id="ARBA00004370"/>
    </source>
</evidence>
<sequence>MVAELETLLGWKSLAVGLWVLAFFVAERLLPAARPLPAPGDNRKPAGGWWRLGRNLGLWLLNAALSPLLILPLTFWAATHALSWRPDWWQGLPGLALDILLLDLLIYWWHRANHEVPFLWRFHEVHHLDRFLDTTSALRFHFGEVVLSALARAAVVLLLGFPFTSVLVFEVLVLLGAIFHHSNLRLPATLEQVLARLIITPSIHWVHHHALRRDTDSNYGTLFSFWDRLFGSRSAQPRDLAMPIGVEGRAEEGFVSLLVHPLRAAPAVLPSAKSRSPD</sequence>
<dbReference type="EMBL" id="JAAQPH010000018">
    <property type="protein sequence ID" value="NIA71002.1"/>
    <property type="molecule type" value="Genomic_DNA"/>
</dbReference>
<dbReference type="GO" id="GO:0005506">
    <property type="term" value="F:iron ion binding"/>
    <property type="evidence" value="ECO:0007669"/>
    <property type="project" value="InterPro"/>
</dbReference>
<dbReference type="GO" id="GO:0016020">
    <property type="term" value="C:membrane"/>
    <property type="evidence" value="ECO:0007669"/>
    <property type="project" value="UniProtKB-SubCell"/>
</dbReference>
<feature type="domain" description="Fatty acid hydroxylase" evidence="6">
    <location>
        <begin position="98"/>
        <end position="232"/>
    </location>
</feature>
<keyword evidence="3 5" id="KW-1133">Transmembrane helix</keyword>
<keyword evidence="2 5" id="KW-0812">Transmembrane</keyword>
<organism evidence="7 8">
    <name type="scientific">Pelagibius litoralis</name>
    <dbReference type="NCBI Taxonomy" id="374515"/>
    <lineage>
        <taxon>Bacteria</taxon>
        <taxon>Pseudomonadati</taxon>
        <taxon>Pseudomonadota</taxon>
        <taxon>Alphaproteobacteria</taxon>
        <taxon>Rhodospirillales</taxon>
        <taxon>Rhodovibrionaceae</taxon>
        <taxon>Pelagibius</taxon>
    </lineage>
</organism>
<feature type="transmembrane region" description="Helical" evidence="5">
    <location>
        <begin position="153"/>
        <end position="179"/>
    </location>
</feature>
<dbReference type="Pfam" id="PF04116">
    <property type="entry name" value="FA_hydroxylase"/>
    <property type="match status" value="1"/>
</dbReference>
<reference evidence="7" key="1">
    <citation type="submission" date="2020-03" db="EMBL/GenBank/DDBJ databases">
        <title>Genome of Pelagibius litoralis DSM 21314T.</title>
        <authorList>
            <person name="Wang G."/>
        </authorList>
    </citation>
    <scope>NUCLEOTIDE SEQUENCE</scope>
    <source>
        <strain evidence="7">DSM 21314</strain>
    </source>
</reference>
<dbReference type="AlphaFoldDB" id="A0A967F0V1"/>
<dbReference type="GO" id="GO:0016491">
    <property type="term" value="F:oxidoreductase activity"/>
    <property type="evidence" value="ECO:0007669"/>
    <property type="project" value="InterPro"/>
</dbReference>
<dbReference type="Proteomes" id="UP000761264">
    <property type="component" value="Unassembled WGS sequence"/>
</dbReference>
<dbReference type="PANTHER" id="PTHR11863">
    <property type="entry name" value="STEROL DESATURASE"/>
    <property type="match status" value="1"/>
</dbReference>
<proteinExistence type="predicted"/>
<evidence type="ECO:0000256" key="5">
    <source>
        <dbReference type="SAM" id="Phobius"/>
    </source>
</evidence>
<comment type="caution">
    <text evidence="7">The sequence shown here is derived from an EMBL/GenBank/DDBJ whole genome shotgun (WGS) entry which is preliminary data.</text>
</comment>
<keyword evidence="8" id="KW-1185">Reference proteome</keyword>
<evidence type="ECO:0000313" key="7">
    <source>
        <dbReference type="EMBL" id="NIA71002.1"/>
    </source>
</evidence>
<evidence type="ECO:0000313" key="8">
    <source>
        <dbReference type="Proteomes" id="UP000761264"/>
    </source>
</evidence>
<dbReference type="RefSeq" id="WP_167228189.1">
    <property type="nucleotide sequence ID" value="NZ_JAAQPH010000018.1"/>
</dbReference>
<dbReference type="GO" id="GO:0008610">
    <property type="term" value="P:lipid biosynthetic process"/>
    <property type="evidence" value="ECO:0007669"/>
    <property type="project" value="InterPro"/>
</dbReference>
<evidence type="ECO:0000256" key="3">
    <source>
        <dbReference type="ARBA" id="ARBA00022989"/>
    </source>
</evidence>
<name>A0A967F0V1_9PROT</name>
<keyword evidence="4 5" id="KW-0472">Membrane</keyword>
<evidence type="ECO:0000256" key="4">
    <source>
        <dbReference type="ARBA" id="ARBA00023136"/>
    </source>
</evidence>
<evidence type="ECO:0000256" key="2">
    <source>
        <dbReference type="ARBA" id="ARBA00022692"/>
    </source>
</evidence>
<protein>
    <submittedName>
        <fullName evidence="7">Sterol desaturase family protein</fullName>
    </submittedName>
</protein>
<feature type="transmembrane region" description="Helical" evidence="5">
    <location>
        <begin position="91"/>
        <end position="110"/>
    </location>
</feature>
<evidence type="ECO:0000259" key="6">
    <source>
        <dbReference type="Pfam" id="PF04116"/>
    </source>
</evidence>
<comment type="subcellular location">
    <subcellularLocation>
        <location evidence="1">Membrane</location>
    </subcellularLocation>
</comment>